<dbReference type="PRINTS" id="PR00090">
    <property type="entry name" value="RNGDIOXGNASE"/>
</dbReference>
<keyword evidence="2" id="KW-0001">2Fe-2S</keyword>
<dbReference type="GO" id="GO:0051537">
    <property type="term" value="F:2 iron, 2 sulfur cluster binding"/>
    <property type="evidence" value="ECO:0007669"/>
    <property type="project" value="UniProtKB-KW"/>
</dbReference>
<dbReference type="PROSITE" id="PS00570">
    <property type="entry name" value="RING_HYDROXYL_ALPHA"/>
    <property type="match status" value="1"/>
</dbReference>
<evidence type="ECO:0000256" key="3">
    <source>
        <dbReference type="ARBA" id="ARBA00022723"/>
    </source>
</evidence>
<evidence type="ECO:0000256" key="6">
    <source>
        <dbReference type="ARBA" id="ARBA00023004"/>
    </source>
</evidence>
<dbReference type="InterPro" id="IPR015879">
    <property type="entry name" value="Ring_hydroxy_dOase_asu_C_dom"/>
</dbReference>
<keyword evidence="11" id="KW-1185">Reference proteome</keyword>
<dbReference type="InterPro" id="IPR001663">
    <property type="entry name" value="Rng_hydr_dOase-A"/>
</dbReference>
<dbReference type="InterPro" id="IPR017941">
    <property type="entry name" value="Rieske_2Fe-2S"/>
</dbReference>
<evidence type="ECO:0000256" key="8">
    <source>
        <dbReference type="ARBA" id="ARBA00023027"/>
    </source>
</evidence>
<dbReference type="Proteomes" id="UP000199076">
    <property type="component" value="Unassembled WGS sequence"/>
</dbReference>
<dbReference type="PANTHER" id="PTHR43756">
    <property type="entry name" value="CHOLINE MONOOXYGENASE, CHLOROPLASTIC"/>
    <property type="match status" value="1"/>
</dbReference>
<feature type="domain" description="Rieske" evidence="9">
    <location>
        <begin position="51"/>
        <end position="159"/>
    </location>
</feature>
<accession>A0A1G7KEB3</accession>
<evidence type="ECO:0000256" key="7">
    <source>
        <dbReference type="ARBA" id="ARBA00023014"/>
    </source>
</evidence>
<organism evidence="10 11">
    <name type="scientific">Halorientalis regularis</name>
    <dbReference type="NCBI Taxonomy" id="660518"/>
    <lineage>
        <taxon>Archaea</taxon>
        <taxon>Methanobacteriati</taxon>
        <taxon>Methanobacteriota</taxon>
        <taxon>Stenosarchaea group</taxon>
        <taxon>Halobacteria</taxon>
        <taxon>Halobacteriales</taxon>
        <taxon>Haloarculaceae</taxon>
        <taxon>Halorientalis</taxon>
    </lineage>
</organism>
<evidence type="ECO:0000256" key="1">
    <source>
        <dbReference type="ARBA" id="ARBA00008751"/>
    </source>
</evidence>
<dbReference type="InterPro" id="IPR015881">
    <property type="entry name" value="ARHD_Rieske_2Fe_2S"/>
</dbReference>
<dbReference type="Pfam" id="PF00355">
    <property type="entry name" value="Rieske"/>
    <property type="match status" value="1"/>
</dbReference>
<comment type="similarity">
    <text evidence="1">Belongs to the bacterial ring-hydroxylating dioxygenase alpha subunit family.</text>
</comment>
<dbReference type="STRING" id="660518.SAMN05216218_105262"/>
<evidence type="ECO:0000313" key="11">
    <source>
        <dbReference type="Proteomes" id="UP000199076"/>
    </source>
</evidence>
<dbReference type="RefSeq" id="WP_092690707.1">
    <property type="nucleotide sequence ID" value="NZ_FNBK01000005.1"/>
</dbReference>
<dbReference type="SUPFAM" id="SSF50022">
    <property type="entry name" value="ISP domain"/>
    <property type="match status" value="1"/>
</dbReference>
<evidence type="ECO:0000259" key="9">
    <source>
        <dbReference type="PROSITE" id="PS51296"/>
    </source>
</evidence>
<dbReference type="OrthoDB" id="6837at2157"/>
<dbReference type="PANTHER" id="PTHR43756:SF1">
    <property type="entry name" value="3-PHENYLPROPIONATE_CINNAMIC ACID DIOXYGENASE SUBUNIT ALPHA"/>
    <property type="match status" value="1"/>
</dbReference>
<dbReference type="GO" id="GO:0051213">
    <property type="term" value="F:dioxygenase activity"/>
    <property type="evidence" value="ECO:0007669"/>
    <property type="project" value="UniProtKB-KW"/>
</dbReference>
<keyword evidence="7" id="KW-0411">Iron-sulfur</keyword>
<dbReference type="Gene3D" id="2.102.10.10">
    <property type="entry name" value="Rieske [2Fe-2S] iron-sulphur domain"/>
    <property type="match status" value="1"/>
</dbReference>
<dbReference type="SUPFAM" id="SSF55961">
    <property type="entry name" value="Bet v1-like"/>
    <property type="match status" value="1"/>
</dbReference>
<dbReference type="Pfam" id="PF00848">
    <property type="entry name" value="Ring_hydroxyl_A"/>
    <property type="match status" value="1"/>
</dbReference>
<evidence type="ECO:0000256" key="5">
    <source>
        <dbReference type="ARBA" id="ARBA00023002"/>
    </source>
</evidence>
<keyword evidence="6" id="KW-0408">Iron</keyword>
<evidence type="ECO:0000313" key="10">
    <source>
        <dbReference type="EMBL" id="SDF35189.1"/>
    </source>
</evidence>
<name>A0A1G7KEB3_9EURY</name>
<keyword evidence="4 10" id="KW-0223">Dioxygenase</keyword>
<evidence type="ECO:0000256" key="4">
    <source>
        <dbReference type="ARBA" id="ARBA00022964"/>
    </source>
</evidence>
<dbReference type="AlphaFoldDB" id="A0A1G7KEB3"/>
<dbReference type="InterPro" id="IPR036922">
    <property type="entry name" value="Rieske_2Fe-2S_sf"/>
</dbReference>
<dbReference type="PROSITE" id="PS51296">
    <property type="entry name" value="RIESKE"/>
    <property type="match status" value="1"/>
</dbReference>
<keyword evidence="5" id="KW-0560">Oxidoreductase</keyword>
<gene>
    <name evidence="10" type="ORF">SAMN05216218_105262</name>
</gene>
<evidence type="ECO:0000256" key="2">
    <source>
        <dbReference type="ARBA" id="ARBA00022714"/>
    </source>
</evidence>
<sequence>MATESSDPSRTDRLVERTESGLDSGRFPMEIINDEEVYQAELRRVFARAWVYLGHTSEFEEPGDYARRYIGEDPFIVTRDENGEMHAFLDSCMHRGAQFCTAETGNTSHFRCPYHGWTYKNDGTLQGMPHMNEAYQDLDEEEIQLQEANLATYHGLIFGRIADEGPSLTEYLGDFTWYLDVLFNATEGGLTVVGEPHRWEADYDWKTAADNFSGDSYHVLTTHQASLETKELELGPWEELDDYLEAAYLSCTDSHCAAYYLSEDPDTYMGYPEEIEERMHEDLTQEQRDLFARSVFHFGTIFPNTSYIHGIQSGGWGGPWVCLRKWQPRGCGKTETISWWLVPEEFADDEEFLDDSHSGWNSLSPAGAFESDDLTVWEGISESSGALTHELRGTEGNMQQGMGDMTDLTETVDDPVYGPAETTWQGGYFDERNSRMFYQAWCEMMSGAANPEGER</sequence>
<dbReference type="EMBL" id="FNBK01000005">
    <property type="protein sequence ID" value="SDF35189.1"/>
    <property type="molecule type" value="Genomic_DNA"/>
</dbReference>
<reference evidence="11" key="1">
    <citation type="submission" date="2016-10" db="EMBL/GenBank/DDBJ databases">
        <authorList>
            <person name="Varghese N."/>
            <person name="Submissions S."/>
        </authorList>
    </citation>
    <scope>NUCLEOTIDE SEQUENCE [LARGE SCALE GENOMIC DNA]</scope>
    <source>
        <strain evidence="11">IBRC-M 10760</strain>
    </source>
</reference>
<dbReference type="GO" id="GO:0005506">
    <property type="term" value="F:iron ion binding"/>
    <property type="evidence" value="ECO:0007669"/>
    <property type="project" value="InterPro"/>
</dbReference>
<protein>
    <submittedName>
        <fullName evidence="10">Phenylpropionate dioxygenase, large terminal subunit</fullName>
    </submittedName>
</protein>
<proteinExistence type="inferred from homology"/>
<dbReference type="Gene3D" id="3.90.380.10">
    <property type="entry name" value="Naphthalene 1,2-dioxygenase Alpha Subunit, Chain A, domain 1"/>
    <property type="match status" value="1"/>
</dbReference>
<keyword evidence="3" id="KW-0479">Metal-binding</keyword>
<keyword evidence="8" id="KW-0520">NAD</keyword>